<evidence type="ECO:0000313" key="2">
    <source>
        <dbReference type="Proteomes" id="UP000474104"/>
    </source>
</evidence>
<dbReference type="GO" id="GO:0004519">
    <property type="term" value="F:endonuclease activity"/>
    <property type="evidence" value="ECO:0007669"/>
    <property type="project" value="UniProtKB-KW"/>
</dbReference>
<gene>
    <name evidence="1" type="ORF">FMM80_11975</name>
</gene>
<protein>
    <submittedName>
        <fullName evidence="1">Restriction endonuclease subunit S</fullName>
    </submittedName>
</protein>
<keyword evidence="1" id="KW-0255">Endonuclease</keyword>
<name>A0A9X5CDP8_9FIRM</name>
<proteinExistence type="predicted"/>
<dbReference type="Proteomes" id="UP000474104">
    <property type="component" value="Unassembled WGS sequence"/>
</dbReference>
<evidence type="ECO:0000313" key="1">
    <source>
        <dbReference type="EMBL" id="NDO69351.1"/>
    </source>
</evidence>
<sequence length="1204" mass="138831">MSKMISVASGFQYSVNIGYDLNMDDKLKNFIPTKSALTLLEDILLSTNYTSTDRARVLIGAYGKGKSHIVLTILAMLMKRDLNLFKKTIPKIKENPRLYQCVQNYYESDNKILPVIITGSNTSLPQAFLLALHRTLSMNGLLNIMPETNYKAAVQAIDRWKNEFPDTYTKLKQAIDMPVKKFVEELQNYSTEAYEKFEKIYPALTAGSLFNPFIGFDVVDLYEEAVNGLRSKGYTGIYVIYDEFSKYLEANITEASVSDTKMLQDFAEKCNRSGQMQMHLMLISHKEIANYIDKLPKQKVDGWRGVSERFRHIHLNNNFTQTYEIIESAIQKRVELWSTFCVNYHASFASLVQRYEKHNIFSDVEEGEAENTIYGCYPLHPASTFVLPRLSERVAQNERTLFTFISAPGVSTLPAFLDGYQDDHFEVMTPDMIYDYFEPLFKKEVYSGSIHENYILTEMILEKLKEDSLESKIIKTLSLVYILEQFEKLQPSADELVGIFSISYTPEEINQAIENLIEKEYVIYLKRSNNFLRLKQTSGVDIRQKINDMIEVQSKRITIKETLNNSNFDNYIYPSRYNNIHDMVRFFAFEFIDEDEITEDIDWNIKSENIEADGVVYGIIPHSEESIVKLKETLLLTSAGCERSIFILPIHFCEIEDVVKEFNAVTILRDNANEDKVLFDEYEVIYEDLREVIGSFMRGYTHPEEYRSKYLYAGEEKNIGRKAALTGLMSDICDQVYSCTPVINNEAMNKNEITPTANNSRNKIITALLRNDLEPNLGFSGSGQEVSIMRSTLIRTGVWEENNGLTRINLHPDTVEHMAEVLEVIEDFIIEARQNGGISFQELYRRLISPEYHIGLRKGLIPIYLSAVIHEYKREVIICDQYGQVPVSVDIITQINVKPEMFTLSYLDWNPEKEAFVQSLSDYFTEYIVDAERGYNSYDYVVAAMRRWYMALPKYAKESKNNPDGSKIRKDHLEMLKLLKQNISGNELLFEKLPKAFGLVDFQESLADNIKLAKEIYDNYLSDVKKVLRREVKMIFVKDQANVNKMSLASVIKDWCESLDQTVFEQLFTDGTERCLGLFQSITNDDNLTISRLAKLATDLRLEDWDEKIHDLFISNVKKYKETAESYHTTHAVEGEAHNISAYQIAFTDKNGVVVTKRFDRVEDTGKGKLLYNQVTAALDSMGRAISNQEKRQILMEILKNLCE</sequence>
<dbReference type="AlphaFoldDB" id="A0A9X5CDP8"/>
<organism evidence="1 2">
    <name type="scientific">Schaedlerella arabinosiphila</name>
    <dbReference type="NCBI Taxonomy" id="2044587"/>
    <lineage>
        <taxon>Bacteria</taxon>
        <taxon>Bacillati</taxon>
        <taxon>Bacillota</taxon>
        <taxon>Clostridia</taxon>
        <taxon>Lachnospirales</taxon>
        <taxon>Lachnospiraceae</taxon>
        <taxon>Schaedlerella</taxon>
    </lineage>
</organism>
<comment type="caution">
    <text evidence="1">The sequence shown here is derived from an EMBL/GenBank/DDBJ whole genome shotgun (WGS) entry which is preliminary data.</text>
</comment>
<keyword evidence="1" id="KW-0378">Hydrolase</keyword>
<keyword evidence="1" id="KW-0540">Nuclease</keyword>
<dbReference type="RefSeq" id="WP_162205632.1">
    <property type="nucleotide sequence ID" value="NZ_VIRB01000072.1"/>
</dbReference>
<reference evidence="1 2" key="1">
    <citation type="submission" date="2019-07" db="EMBL/GenBank/DDBJ databases">
        <title>Draft genome sequences of 15 bacterial species constituting the stable defined intestinal microbiota of the GM15 gnotobiotic mouse model.</title>
        <authorList>
            <person name="Elie C."/>
            <person name="Mathieu A."/>
            <person name="Saliou A."/>
            <person name="Darnaud M."/>
            <person name="Leulier F."/>
            <person name="Tamellini A."/>
        </authorList>
    </citation>
    <scope>NUCLEOTIDE SEQUENCE [LARGE SCALE GENOMIC DNA]</scope>
    <source>
        <strain evidence="2">ASF 502</strain>
    </source>
</reference>
<dbReference type="EMBL" id="VIRB01000072">
    <property type="protein sequence ID" value="NDO69351.1"/>
    <property type="molecule type" value="Genomic_DNA"/>
</dbReference>
<accession>A0A9X5CDP8</accession>